<evidence type="ECO:0000313" key="3">
    <source>
        <dbReference type="Proteomes" id="UP000596074"/>
    </source>
</evidence>
<evidence type="ECO:0000256" key="1">
    <source>
        <dbReference type="SAM" id="SignalP"/>
    </source>
</evidence>
<protein>
    <recommendedName>
        <fullName evidence="4">DUF3251 domain-containing protein</fullName>
    </recommendedName>
</protein>
<reference evidence="2 3" key="1">
    <citation type="submission" date="2019-11" db="EMBL/GenBank/DDBJ databases">
        <title>Venatorbacter sp. nov. a predator of Campylobacter and other Gram-negative bacteria.</title>
        <authorList>
            <person name="Saeedi A."/>
            <person name="Cummings N.J."/>
            <person name="Connerton I.F."/>
            <person name="Connerton P.L."/>
        </authorList>
    </citation>
    <scope>NUCLEOTIDE SEQUENCE [LARGE SCALE GENOMIC DNA]</scope>
    <source>
        <strain evidence="2">XL5</strain>
    </source>
</reference>
<evidence type="ECO:0008006" key="4">
    <source>
        <dbReference type="Google" id="ProtNLM"/>
    </source>
</evidence>
<gene>
    <name evidence="2" type="ORF">GJQ55_06930</name>
</gene>
<feature type="signal peptide" evidence="1">
    <location>
        <begin position="1"/>
        <end position="20"/>
    </location>
</feature>
<accession>A0A9X7YP23</accession>
<dbReference type="KEGG" id="vcw:GJQ55_06930"/>
<name>A0A9X7YP23_9GAMM</name>
<sequence length="168" mass="18353">MKAPILLAVSLLLSVLPGHAGEAALAADVSQVKQSVLELNRELYQLEQDLLSPATTRLALYLSLQGGEYFEPLALEIRSEALPPVLHIYTERQIQALKMGAVQPLASLDAGPGQHALQITLKGLDNSGQPQTLQLNPVVEKTTGPLLLELQVTDNPQQRRAQLQLQRW</sequence>
<keyword evidence="3" id="KW-1185">Reference proteome</keyword>
<evidence type="ECO:0000313" key="2">
    <source>
        <dbReference type="EMBL" id="QQD24226.1"/>
    </source>
</evidence>
<dbReference type="Proteomes" id="UP000596074">
    <property type="component" value="Chromosome"/>
</dbReference>
<feature type="chain" id="PRO_5040856243" description="DUF3251 domain-containing protein" evidence="1">
    <location>
        <begin position="21"/>
        <end position="168"/>
    </location>
</feature>
<organism evidence="2 3">
    <name type="scientific">Venatoribacter cucullus</name>
    <dbReference type="NCBI Taxonomy" id="2661630"/>
    <lineage>
        <taxon>Bacteria</taxon>
        <taxon>Pseudomonadati</taxon>
        <taxon>Pseudomonadota</taxon>
        <taxon>Gammaproteobacteria</taxon>
        <taxon>Oceanospirillales</taxon>
        <taxon>Oceanospirillaceae</taxon>
        <taxon>Venatoribacter</taxon>
    </lineage>
</organism>
<dbReference type="EMBL" id="CP046056">
    <property type="protein sequence ID" value="QQD24226.1"/>
    <property type="molecule type" value="Genomic_DNA"/>
</dbReference>
<dbReference type="RefSeq" id="WP_228344265.1">
    <property type="nucleotide sequence ID" value="NZ_CP046056.1"/>
</dbReference>
<proteinExistence type="predicted"/>
<dbReference type="AlphaFoldDB" id="A0A9X7YP23"/>
<keyword evidence="1" id="KW-0732">Signal</keyword>